<dbReference type="RefSeq" id="WP_263038169.1">
    <property type="nucleotide sequence ID" value="NZ_JAOTPL010000012.1"/>
</dbReference>
<dbReference type="EMBL" id="JAOTPL010000012">
    <property type="protein sequence ID" value="MCU7694683.1"/>
    <property type="molecule type" value="Genomic_DNA"/>
</dbReference>
<dbReference type="PIRSF" id="PIRSF005047">
    <property type="entry name" value="UCP005047_YshC"/>
    <property type="match status" value="1"/>
</dbReference>
<dbReference type="InterPro" id="IPR027421">
    <property type="entry name" value="DNA_pol_lamdba_lyase_dom_sf"/>
</dbReference>
<dbReference type="InterPro" id="IPR047967">
    <property type="entry name" value="PolX_PHP"/>
</dbReference>
<dbReference type="GO" id="GO:0042578">
    <property type="term" value="F:phosphoric ester hydrolase activity"/>
    <property type="evidence" value="ECO:0007669"/>
    <property type="project" value="TreeGrafter"/>
</dbReference>
<feature type="domain" description="DNA-directed DNA polymerase X" evidence="2">
    <location>
        <begin position="1"/>
        <end position="292"/>
    </location>
</feature>
<dbReference type="GO" id="GO:0005829">
    <property type="term" value="C:cytosol"/>
    <property type="evidence" value="ECO:0007669"/>
    <property type="project" value="TreeGrafter"/>
</dbReference>
<dbReference type="AlphaFoldDB" id="A0AAE3IMK9"/>
<dbReference type="Gene3D" id="1.10.150.20">
    <property type="entry name" value="5' to 3' exonuclease, C-terminal subdomain"/>
    <property type="match status" value="1"/>
</dbReference>
<dbReference type="InterPro" id="IPR004013">
    <property type="entry name" value="PHP_dom"/>
</dbReference>
<dbReference type="Gene3D" id="3.20.20.140">
    <property type="entry name" value="Metal-dependent hydrolases"/>
    <property type="match status" value="1"/>
</dbReference>
<accession>A0AAE3IMK9</accession>
<dbReference type="Pfam" id="PF02811">
    <property type="entry name" value="PHP"/>
    <property type="match status" value="1"/>
</dbReference>
<dbReference type="PANTHER" id="PTHR36928:SF1">
    <property type="entry name" value="PHOSPHATASE YCDX-RELATED"/>
    <property type="match status" value="1"/>
</dbReference>
<proteinExistence type="predicted"/>
<dbReference type="CDD" id="cd07436">
    <property type="entry name" value="PHP_PolX"/>
    <property type="match status" value="1"/>
</dbReference>
<reference evidence="3" key="1">
    <citation type="submission" date="2022-10" db="EMBL/GenBank/DDBJ databases">
        <authorList>
            <person name="Kim H.S."/>
            <person name="Kim J.-S."/>
            <person name="Suh M.K."/>
            <person name="Eom M.K."/>
            <person name="Lee J.-S."/>
        </authorList>
    </citation>
    <scope>NUCLEOTIDE SEQUENCE</scope>
    <source>
        <strain evidence="3">LIP-5</strain>
    </source>
</reference>
<evidence type="ECO:0000259" key="1">
    <source>
        <dbReference type="SMART" id="SM00481"/>
    </source>
</evidence>
<dbReference type="SUPFAM" id="SSF89550">
    <property type="entry name" value="PHP domain-like"/>
    <property type="match status" value="1"/>
</dbReference>
<gene>
    <name evidence="3" type="ORF">OD355_09170</name>
</gene>
<dbReference type="SMART" id="SM00481">
    <property type="entry name" value="POLIIIAc"/>
    <property type="match status" value="1"/>
</dbReference>
<protein>
    <submittedName>
        <fullName evidence="3">Helix-hairpin-helix domain-containing protein</fullName>
    </submittedName>
</protein>
<dbReference type="GO" id="GO:0003887">
    <property type="term" value="F:DNA-directed DNA polymerase activity"/>
    <property type="evidence" value="ECO:0007669"/>
    <property type="project" value="InterPro"/>
</dbReference>
<name>A0AAE3IMK9_9BACT</name>
<sequence>MTNADIAYNFEFLSALMELNDEDSFKIKAYLKAARLIKKLPVELQHIKREEIFQLPGVGKAIGNKILEQLATGTMEKLDEHVSNAPQGILEMMSVKGLGTQKIKLIWKELGITAINDLLEACNSNRLSPLKGFGQKTQQNIKVALEFYLQSRDAFLLATVLDFVIAFDNTLRSTFSPDNFLLTGEILQQSDIIHTVQWVTDAGDDVLEKIAGLYHLNPSHKDGKKIYTAQNGIRMEFLQYPAEVLIAKQFELSCTPHFFKTFTEKYKTGNVSSREQIFLQHNLQPIPPFLTNNIKWIDAAAQQAIPEVITTHDIKGIIHCHSNWSDGADRVEDIAAELIRNGLEYLVLTDHSKSAFYAEGLSEQKVLAQQQQIDELNKKLYPFRIFKGIECDILNDGSLDYGNEILKTFEVVIASVHSNLRMQPDAATQRIIKAVENPYTSILGHLTGRLLLLRNGYPVDHKKIIDACAANHVVIELNANPRRLDIDWRYMEYALQKEVLISINPDAHFIKGLYDIRFGVLAAQKAGLTKAQNLSSYSTAQLQSFIDRQSEKRI</sequence>
<dbReference type="GO" id="GO:0003677">
    <property type="term" value="F:DNA binding"/>
    <property type="evidence" value="ECO:0007669"/>
    <property type="project" value="InterPro"/>
</dbReference>
<comment type="caution">
    <text evidence="3">The sequence shown here is derived from an EMBL/GenBank/DDBJ whole genome shotgun (WGS) entry which is preliminary data.</text>
</comment>
<dbReference type="SUPFAM" id="SSF47802">
    <property type="entry name" value="DNA polymerase beta, N-terminal domain-like"/>
    <property type="match status" value="1"/>
</dbReference>
<evidence type="ECO:0000259" key="2">
    <source>
        <dbReference type="SMART" id="SM00483"/>
    </source>
</evidence>
<feature type="domain" description="Polymerase/histidinol phosphatase N-terminal" evidence="1">
    <location>
        <begin position="316"/>
        <end position="395"/>
    </location>
</feature>
<evidence type="ECO:0000313" key="3">
    <source>
        <dbReference type="EMBL" id="MCU7694683.1"/>
    </source>
</evidence>
<dbReference type="InterPro" id="IPR016195">
    <property type="entry name" value="Pol/histidinol_Pase-like"/>
</dbReference>
<keyword evidence="4" id="KW-1185">Reference proteome</keyword>
<dbReference type="Pfam" id="PF14716">
    <property type="entry name" value="HHH_8"/>
    <property type="match status" value="1"/>
</dbReference>
<dbReference type="Gene3D" id="1.10.150.110">
    <property type="entry name" value="DNA polymerase beta, N-terminal domain-like"/>
    <property type="match status" value="1"/>
</dbReference>
<dbReference type="InterPro" id="IPR050243">
    <property type="entry name" value="PHP_phosphatase"/>
</dbReference>
<dbReference type="PANTHER" id="PTHR36928">
    <property type="entry name" value="PHOSPHATASE YCDX-RELATED"/>
    <property type="match status" value="1"/>
</dbReference>
<dbReference type="InterPro" id="IPR002054">
    <property type="entry name" value="DNA-dir_DNA_pol_X"/>
</dbReference>
<dbReference type="InterPro" id="IPR022311">
    <property type="entry name" value="PolX-like"/>
</dbReference>
<evidence type="ECO:0000313" key="4">
    <source>
        <dbReference type="Proteomes" id="UP001209317"/>
    </source>
</evidence>
<dbReference type="Pfam" id="PF14520">
    <property type="entry name" value="HHH_5"/>
    <property type="match status" value="1"/>
</dbReference>
<dbReference type="InterPro" id="IPR010996">
    <property type="entry name" value="HHH_MUS81"/>
</dbReference>
<dbReference type="Proteomes" id="UP001209317">
    <property type="component" value="Unassembled WGS sequence"/>
</dbReference>
<organism evidence="3 4">
    <name type="scientific">Haoranjiania flava</name>
    <dbReference type="NCBI Taxonomy" id="1856322"/>
    <lineage>
        <taxon>Bacteria</taxon>
        <taxon>Pseudomonadati</taxon>
        <taxon>Bacteroidota</taxon>
        <taxon>Chitinophagia</taxon>
        <taxon>Chitinophagales</taxon>
        <taxon>Chitinophagaceae</taxon>
        <taxon>Haoranjiania</taxon>
    </lineage>
</organism>
<dbReference type="GO" id="GO:0008270">
    <property type="term" value="F:zinc ion binding"/>
    <property type="evidence" value="ECO:0007669"/>
    <property type="project" value="TreeGrafter"/>
</dbReference>
<dbReference type="InterPro" id="IPR003141">
    <property type="entry name" value="Pol/His_phosphatase_N"/>
</dbReference>
<dbReference type="SMART" id="SM00483">
    <property type="entry name" value="POLXc"/>
    <property type="match status" value="1"/>
</dbReference>